<sequence length="104" mass="11030">MSLRTCAACLLFTAFPLVGLAALVLSLPRAVPSQPILVVGVPGLSNVEAMVSRAGGYPIGPTRPPLGLLVHSQDPDFLSDLRAQWPYLLLNADKLSNFMCGRNA</sequence>
<evidence type="ECO:0000313" key="1">
    <source>
        <dbReference type="EMBL" id="CTQ48371.1"/>
    </source>
</evidence>
<dbReference type="Proteomes" id="UP000049222">
    <property type="component" value="Unassembled WGS sequence"/>
</dbReference>
<dbReference type="RefSeq" id="WP_055082030.1">
    <property type="nucleotide sequence ID" value="NZ_CXSU01000005.1"/>
</dbReference>
<dbReference type="STRING" id="420998.JDO7802_00373"/>
<keyword evidence="2" id="KW-1185">Reference proteome</keyword>
<accession>A0A0M6YDE1</accession>
<gene>
    <name evidence="1" type="ORF">JDO7802_00373</name>
</gene>
<organism evidence="1 2">
    <name type="scientific">Jannaschia donghaensis</name>
    <dbReference type="NCBI Taxonomy" id="420998"/>
    <lineage>
        <taxon>Bacteria</taxon>
        <taxon>Pseudomonadati</taxon>
        <taxon>Pseudomonadota</taxon>
        <taxon>Alphaproteobacteria</taxon>
        <taxon>Rhodobacterales</taxon>
        <taxon>Roseobacteraceae</taxon>
        <taxon>Jannaschia</taxon>
    </lineage>
</organism>
<dbReference type="EMBL" id="CXSU01000005">
    <property type="protein sequence ID" value="CTQ48371.1"/>
    <property type="molecule type" value="Genomic_DNA"/>
</dbReference>
<reference evidence="1 2" key="1">
    <citation type="submission" date="2015-07" db="EMBL/GenBank/DDBJ databases">
        <authorList>
            <person name="Noorani M."/>
        </authorList>
    </citation>
    <scope>NUCLEOTIDE SEQUENCE [LARGE SCALE GENOMIC DNA]</scope>
    <source>
        <strain evidence="1 2">CECT 7802</strain>
    </source>
</reference>
<dbReference type="OrthoDB" id="7866935at2"/>
<proteinExistence type="predicted"/>
<protein>
    <submittedName>
        <fullName evidence="1">Uncharacterized protein</fullName>
    </submittedName>
</protein>
<evidence type="ECO:0000313" key="2">
    <source>
        <dbReference type="Proteomes" id="UP000049222"/>
    </source>
</evidence>
<name>A0A0M6YDE1_9RHOB</name>
<dbReference type="AlphaFoldDB" id="A0A0M6YDE1"/>